<gene>
    <name evidence="4" type="ORF">F0919_13490</name>
</gene>
<dbReference type="PANTHER" id="PTHR43477">
    <property type="entry name" value="DIHYDROANTICAPSIN 7-DEHYDROGENASE"/>
    <property type="match status" value="1"/>
</dbReference>
<dbReference type="PANTHER" id="PTHR43477:SF1">
    <property type="entry name" value="DIHYDROANTICAPSIN 7-DEHYDROGENASE"/>
    <property type="match status" value="1"/>
</dbReference>
<keyword evidence="5" id="KW-1185">Reference proteome</keyword>
<comment type="caution">
    <text evidence="4">The sequence shown here is derived from an EMBL/GenBank/DDBJ whole genome shotgun (WGS) entry which is preliminary data.</text>
</comment>
<dbReference type="InterPro" id="IPR020904">
    <property type="entry name" value="Sc_DH/Rdtase_CS"/>
</dbReference>
<evidence type="ECO:0000256" key="1">
    <source>
        <dbReference type="ARBA" id="ARBA00006484"/>
    </source>
</evidence>
<accession>A0A5M6CED7</accession>
<sequence length="249" mass="25735">MNFTNKNVVITGGSTGIGLATAKAFINAGANVLITGKNPDNLQKAAAEVNNPKLKTIVSDTSDLTGIAALESAIAEAGNQVDVLYLNAGIAKFASIENTTEEEFDSQFNTNVKGLFFTLQKLIPHLANGSSVLLTSSVVATGALANAGAYSATKAAVNAIGRIAANELAVKNIRVNIVSPGPIDTPIFGKSLPHDVIDNFKAGMSENGLIKRLGKPEEIADTVLFLASESAANITGVELLVDGGRGLRM</sequence>
<comment type="similarity">
    <text evidence="1">Belongs to the short-chain dehydrogenases/reductases (SDR) family.</text>
</comment>
<dbReference type="AlphaFoldDB" id="A0A5M6CED7"/>
<feature type="domain" description="Ketoreductase" evidence="3">
    <location>
        <begin position="6"/>
        <end position="176"/>
    </location>
</feature>
<name>A0A5M6CED7_9BACT</name>
<dbReference type="CDD" id="cd05233">
    <property type="entry name" value="SDR_c"/>
    <property type="match status" value="1"/>
</dbReference>
<dbReference type="PRINTS" id="PR00081">
    <property type="entry name" value="GDHRDH"/>
</dbReference>
<protein>
    <submittedName>
        <fullName evidence="4">SDR family oxidoreductase</fullName>
    </submittedName>
</protein>
<dbReference type="PROSITE" id="PS00061">
    <property type="entry name" value="ADH_SHORT"/>
    <property type="match status" value="1"/>
</dbReference>
<organism evidence="4 5">
    <name type="scientific">Taibaiella lutea</name>
    <dbReference type="NCBI Taxonomy" id="2608001"/>
    <lineage>
        <taxon>Bacteria</taxon>
        <taxon>Pseudomonadati</taxon>
        <taxon>Bacteroidota</taxon>
        <taxon>Chitinophagia</taxon>
        <taxon>Chitinophagales</taxon>
        <taxon>Chitinophagaceae</taxon>
        <taxon>Taibaiella</taxon>
    </lineage>
</organism>
<dbReference type="FunFam" id="3.40.50.720:FF:000084">
    <property type="entry name" value="Short-chain dehydrogenase reductase"/>
    <property type="match status" value="1"/>
</dbReference>
<dbReference type="InterPro" id="IPR057326">
    <property type="entry name" value="KR_dom"/>
</dbReference>
<evidence type="ECO:0000313" key="4">
    <source>
        <dbReference type="EMBL" id="KAA5533548.1"/>
    </source>
</evidence>
<dbReference type="Pfam" id="PF13561">
    <property type="entry name" value="adh_short_C2"/>
    <property type="match status" value="1"/>
</dbReference>
<evidence type="ECO:0000256" key="2">
    <source>
        <dbReference type="ARBA" id="ARBA00023002"/>
    </source>
</evidence>
<dbReference type="InterPro" id="IPR051122">
    <property type="entry name" value="SDR_DHRS6-like"/>
</dbReference>
<evidence type="ECO:0000259" key="3">
    <source>
        <dbReference type="SMART" id="SM00822"/>
    </source>
</evidence>
<dbReference type="RefSeq" id="WP_150033295.1">
    <property type="nucleotide sequence ID" value="NZ_VWSH01000003.1"/>
</dbReference>
<dbReference type="InterPro" id="IPR036291">
    <property type="entry name" value="NAD(P)-bd_dom_sf"/>
</dbReference>
<dbReference type="GO" id="GO:0016491">
    <property type="term" value="F:oxidoreductase activity"/>
    <property type="evidence" value="ECO:0007669"/>
    <property type="project" value="UniProtKB-KW"/>
</dbReference>
<dbReference type="Gene3D" id="3.40.50.720">
    <property type="entry name" value="NAD(P)-binding Rossmann-like Domain"/>
    <property type="match status" value="1"/>
</dbReference>
<reference evidence="4 5" key="1">
    <citation type="submission" date="2019-09" db="EMBL/GenBank/DDBJ databases">
        <title>Genome sequence and assembly of Taibaiella sp.</title>
        <authorList>
            <person name="Chhetri G."/>
        </authorList>
    </citation>
    <scope>NUCLEOTIDE SEQUENCE [LARGE SCALE GENOMIC DNA]</scope>
    <source>
        <strain evidence="4 5">KVB11</strain>
    </source>
</reference>
<dbReference type="SMART" id="SM00822">
    <property type="entry name" value="PKS_KR"/>
    <property type="match status" value="1"/>
</dbReference>
<evidence type="ECO:0000313" key="5">
    <source>
        <dbReference type="Proteomes" id="UP000323632"/>
    </source>
</evidence>
<dbReference type="EMBL" id="VWSH01000003">
    <property type="protein sequence ID" value="KAA5533548.1"/>
    <property type="molecule type" value="Genomic_DNA"/>
</dbReference>
<dbReference type="InterPro" id="IPR002347">
    <property type="entry name" value="SDR_fam"/>
</dbReference>
<dbReference type="Proteomes" id="UP000323632">
    <property type="component" value="Unassembled WGS sequence"/>
</dbReference>
<keyword evidence="2" id="KW-0560">Oxidoreductase</keyword>
<dbReference type="SUPFAM" id="SSF51735">
    <property type="entry name" value="NAD(P)-binding Rossmann-fold domains"/>
    <property type="match status" value="1"/>
</dbReference>
<proteinExistence type="inferred from homology"/>